<dbReference type="CDD" id="cd00885">
    <property type="entry name" value="cinA"/>
    <property type="match status" value="1"/>
</dbReference>
<dbReference type="Gene3D" id="3.40.980.10">
    <property type="entry name" value="MoaB/Mog-like domain"/>
    <property type="match status" value="1"/>
</dbReference>
<dbReference type="GO" id="GO:0016787">
    <property type="term" value="F:hydrolase activity"/>
    <property type="evidence" value="ECO:0007669"/>
    <property type="project" value="UniProtKB-KW"/>
</dbReference>
<keyword evidence="4" id="KW-1185">Reference proteome</keyword>
<evidence type="ECO:0000313" key="4">
    <source>
        <dbReference type="Proteomes" id="UP000536179"/>
    </source>
</evidence>
<evidence type="ECO:0000313" key="3">
    <source>
        <dbReference type="EMBL" id="MBB3204759.1"/>
    </source>
</evidence>
<evidence type="ECO:0000259" key="2">
    <source>
        <dbReference type="SMART" id="SM00852"/>
    </source>
</evidence>
<dbReference type="Pfam" id="PF00994">
    <property type="entry name" value="MoCF_biosynth"/>
    <property type="match status" value="1"/>
</dbReference>
<dbReference type="PANTHER" id="PTHR13939:SF0">
    <property type="entry name" value="NMN AMIDOHYDROLASE-LIKE PROTEIN YFAY"/>
    <property type="match status" value="1"/>
</dbReference>
<keyword evidence="3" id="KW-0378">Hydrolase</keyword>
<dbReference type="NCBIfam" id="TIGR00200">
    <property type="entry name" value="cinA_nterm"/>
    <property type="match status" value="1"/>
</dbReference>
<evidence type="ECO:0000256" key="1">
    <source>
        <dbReference type="HAMAP-Rule" id="MF_00226"/>
    </source>
</evidence>
<dbReference type="RefSeq" id="WP_184301335.1">
    <property type="nucleotide sequence ID" value="NZ_JACHXU010000002.1"/>
</dbReference>
<comment type="similarity">
    <text evidence="1">Belongs to the CinA family.</text>
</comment>
<dbReference type="AlphaFoldDB" id="A0A7W5H3X0"/>
<dbReference type="InterPro" id="IPR036425">
    <property type="entry name" value="MoaB/Mog-like_dom_sf"/>
</dbReference>
<dbReference type="InterPro" id="IPR041424">
    <property type="entry name" value="CinA_KH"/>
</dbReference>
<dbReference type="InterPro" id="IPR050101">
    <property type="entry name" value="CinA"/>
</dbReference>
<dbReference type="PIRSF" id="PIRSF006728">
    <property type="entry name" value="CinA"/>
    <property type="match status" value="1"/>
</dbReference>
<reference evidence="3 4" key="1">
    <citation type="submission" date="2020-08" db="EMBL/GenBank/DDBJ databases">
        <title>Genomic Encyclopedia of Type Strains, Phase III (KMG-III): the genomes of soil and plant-associated and newly described type strains.</title>
        <authorList>
            <person name="Whitman W."/>
        </authorList>
    </citation>
    <scope>NUCLEOTIDE SEQUENCE [LARGE SCALE GENOMIC DNA]</scope>
    <source>
        <strain evidence="3 4">CECT 8075</strain>
    </source>
</reference>
<accession>A0A7W5H3X0</accession>
<organism evidence="3 4">
    <name type="scientific">Aporhodopirellula rubra</name>
    <dbReference type="NCBI Taxonomy" id="980271"/>
    <lineage>
        <taxon>Bacteria</taxon>
        <taxon>Pseudomonadati</taxon>
        <taxon>Planctomycetota</taxon>
        <taxon>Planctomycetia</taxon>
        <taxon>Pirellulales</taxon>
        <taxon>Pirellulaceae</taxon>
        <taxon>Aporhodopirellula</taxon>
    </lineage>
</organism>
<dbReference type="Proteomes" id="UP000536179">
    <property type="component" value="Unassembled WGS sequence"/>
</dbReference>
<proteinExistence type="inferred from homology"/>
<dbReference type="SMART" id="SM00852">
    <property type="entry name" value="MoCF_biosynth"/>
    <property type="match status" value="1"/>
</dbReference>
<protein>
    <recommendedName>
        <fullName evidence="1">CinA-like protein</fullName>
    </recommendedName>
</protein>
<feature type="domain" description="MoaB/Mog" evidence="2">
    <location>
        <begin position="7"/>
        <end position="179"/>
    </location>
</feature>
<dbReference type="EMBL" id="JACHXU010000002">
    <property type="protein sequence ID" value="MBB3204759.1"/>
    <property type="molecule type" value="Genomic_DNA"/>
</dbReference>
<dbReference type="InterPro" id="IPR001453">
    <property type="entry name" value="MoaB/Mog_dom"/>
</dbReference>
<dbReference type="SUPFAM" id="SSF53218">
    <property type="entry name" value="Molybdenum cofactor biosynthesis proteins"/>
    <property type="match status" value="1"/>
</dbReference>
<dbReference type="Pfam" id="PF18146">
    <property type="entry name" value="CinA_KH"/>
    <property type="match status" value="1"/>
</dbReference>
<comment type="caution">
    <text evidence="3">The sequence shown here is derived from an EMBL/GenBank/DDBJ whole genome shotgun (WGS) entry which is preliminary data.</text>
</comment>
<sequence length="427" mass="46367">MSHLNAEIIAIGDEMISGARIDTNTAWLSRRLAELGVDVHYHSTVGDTLSHNTDAFRIAVRRADIVIATGGLGPTRDDLTREAIAESLGRPLQLDEASLKHIESMFSVRGRDMPERNRCQAMFPLGASPIFNPQGTAPGVDAAATRADGTASRIFALPGVPDEMKTMFDASVAPAILSLNHAGRHIRHSVMKFFGIGESDMEERLGDMIDRSRQPRVGITVSSATISLRISAMADTVAECDSMIASTRKEILDRVGDLYFGDGEKFEQQHAVEAMLKERQQRLVVIELGNAAPLGDWLAALGDSPVIAGGLSLADSGELARFTRQPIRPTSADAEGSDQDTRYEDCFRVVREHFNADWVLLVDRYPDLTAVDGRVTPAVPVTFQVSGPNGQIVSRESRLGGHPSIVHPRIAKAALMLLRNELKQSAS</sequence>
<dbReference type="InterPro" id="IPR008135">
    <property type="entry name" value="Competence-induced_CinA"/>
</dbReference>
<gene>
    <name evidence="3" type="ORF">FHS27_000526</name>
</gene>
<dbReference type="Gene3D" id="3.30.70.2860">
    <property type="match status" value="1"/>
</dbReference>
<dbReference type="HAMAP" id="MF_00226_B">
    <property type="entry name" value="CinA_B"/>
    <property type="match status" value="1"/>
</dbReference>
<name>A0A7W5H3X0_9BACT</name>
<dbReference type="PANTHER" id="PTHR13939">
    <property type="entry name" value="NICOTINAMIDE-NUCLEOTIDE AMIDOHYDROLASE PNCC"/>
    <property type="match status" value="1"/>
</dbReference>